<dbReference type="Proteomes" id="UP000676336">
    <property type="component" value="Unassembled WGS sequence"/>
</dbReference>
<sequence length="75" mass="8189">TGIILNRRSKVLFKLAVSPVSPTSGKCQFGSSSKFHIFEQTLAIPDRFPKKTIIIPAIPPIKPGISCQLFTPHVS</sequence>
<feature type="non-terminal residue" evidence="1">
    <location>
        <position position="1"/>
    </location>
</feature>
<proteinExistence type="predicted"/>
<organism evidence="1 2">
    <name type="scientific">Rotaria magnacalcarata</name>
    <dbReference type="NCBI Taxonomy" id="392030"/>
    <lineage>
        <taxon>Eukaryota</taxon>
        <taxon>Metazoa</taxon>
        <taxon>Spiralia</taxon>
        <taxon>Gnathifera</taxon>
        <taxon>Rotifera</taxon>
        <taxon>Eurotatoria</taxon>
        <taxon>Bdelloidea</taxon>
        <taxon>Philodinida</taxon>
        <taxon>Philodinidae</taxon>
        <taxon>Rotaria</taxon>
    </lineage>
</organism>
<gene>
    <name evidence="1" type="ORF">SMN809_LOCUS70737</name>
</gene>
<comment type="caution">
    <text evidence="1">The sequence shown here is derived from an EMBL/GenBank/DDBJ whole genome shotgun (WGS) entry which is preliminary data.</text>
</comment>
<evidence type="ECO:0000313" key="1">
    <source>
        <dbReference type="EMBL" id="CAF5186697.1"/>
    </source>
</evidence>
<accession>A0A8S3HUK6</accession>
<dbReference type="AlphaFoldDB" id="A0A8S3HUK6"/>
<reference evidence="1" key="1">
    <citation type="submission" date="2021-02" db="EMBL/GenBank/DDBJ databases">
        <authorList>
            <person name="Nowell W R."/>
        </authorList>
    </citation>
    <scope>NUCLEOTIDE SEQUENCE</scope>
</reference>
<evidence type="ECO:0000313" key="2">
    <source>
        <dbReference type="Proteomes" id="UP000676336"/>
    </source>
</evidence>
<name>A0A8S3HUK6_9BILA</name>
<protein>
    <submittedName>
        <fullName evidence="1">Uncharacterized protein</fullName>
    </submittedName>
</protein>
<dbReference type="EMBL" id="CAJOBI010322101">
    <property type="protein sequence ID" value="CAF5186697.1"/>
    <property type="molecule type" value="Genomic_DNA"/>
</dbReference>